<dbReference type="EMBL" id="CAJZBQ010000036">
    <property type="protein sequence ID" value="CAG9324767.1"/>
    <property type="molecule type" value="Genomic_DNA"/>
</dbReference>
<sequence length="573" mass="65567">MDRHDEILSLIHIGLAQKLKAEVENPSGALKKLLDEILTLSLAQFQELKDTINQSTPEQHQKNANDLLTACICNAALETEPFTTDLARQVMPLINYLKERPDFNPESTYNSLLSNIISGISACKTVEDVDEWVTIIDILRNEYNFTDVETELKWAESKYIEFVWEGMKNDDPVQLARQLVISKRLEGKGFDMSFAKNIAIDFSYDYIEEKDEAGQPDGISELLNVLLGFEINDEDKSAKINLWKVKYGVKPEETKTETIPQPPRNLDMVISASSQIELINPPFYSHSPTENLIVSVYRGICYLPNRIDIAVKTYTIAPSSDEAKFNERLTNINKEIELLRDLSGKHPSFLEYYGSYHEKVNDQHVIGIAMEYCTQTLMHEITNRGGADQKYTERELYDKVVFLLEGFSFLEQKKILHQDIKPHNIFINREGILKIADFNIAQKYDEGTTYLATGVHFVQGTQGYMAPELRKLLSDGRLSGAQGPIRGKFKPAKADIYSLGLTFLQMYTLRSVETFSTPEGREELEKILKNIEFLWLKTILDKMLSVDKEFRPKFKHLLSKIKDTDEDSQTIMV</sequence>
<dbReference type="GO" id="GO:0005524">
    <property type="term" value="F:ATP binding"/>
    <property type="evidence" value="ECO:0007669"/>
    <property type="project" value="InterPro"/>
</dbReference>
<dbReference type="Proteomes" id="UP001162131">
    <property type="component" value="Unassembled WGS sequence"/>
</dbReference>
<dbReference type="SUPFAM" id="SSF56112">
    <property type="entry name" value="Protein kinase-like (PK-like)"/>
    <property type="match status" value="1"/>
</dbReference>
<dbReference type="InterPro" id="IPR000719">
    <property type="entry name" value="Prot_kinase_dom"/>
</dbReference>
<protein>
    <recommendedName>
        <fullName evidence="1">Protein kinase domain-containing protein</fullName>
    </recommendedName>
</protein>
<feature type="domain" description="Protein kinase" evidence="1">
    <location>
        <begin position="287"/>
        <end position="572"/>
    </location>
</feature>
<dbReference type="PROSITE" id="PS00108">
    <property type="entry name" value="PROTEIN_KINASE_ST"/>
    <property type="match status" value="1"/>
</dbReference>
<evidence type="ECO:0000313" key="2">
    <source>
        <dbReference type="EMBL" id="CAG9324767.1"/>
    </source>
</evidence>
<organism evidence="2 3">
    <name type="scientific">Blepharisma stoltei</name>
    <dbReference type="NCBI Taxonomy" id="1481888"/>
    <lineage>
        <taxon>Eukaryota</taxon>
        <taxon>Sar</taxon>
        <taxon>Alveolata</taxon>
        <taxon>Ciliophora</taxon>
        <taxon>Postciliodesmatophora</taxon>
        <taxon>Heterotrichea</taxon>
        <taxon>Heterotrichida</taxon>
        <taxon>Blepharismidae</taxon>
        <taxon>Blepharisma</taxon>
    </lineage>
</organism>
<dbReference type="PANTHER" id="PTHR44167">
    <property type="entry name" value="OVARIAN-SPECIFIC SERINE/THREONINE-PROTEIN KINASE LOK-RELATED"/>
    <property type="match status" value="1"/>
</dbReference>
<name>A0AAU9JI64_9CILI</name>
<gene>
    <name evidence="2" type="ORF">BSTOLATCC_MIC36547</name>
</gene>
<dbReference type="AlphaFoldDB" id="A0AAU9JI64"/>
<dbReference type="Pfam" id="PF00069">
    <property type="entry name" value="Pkinase"/>
    <property type="match status" value="1"/>
</dbReference>
<dbReference type="SMART" id="SM00220">
    <property type="entry name" value="S_TKc"/>
    <property type="match status" value="1"/>
</dbReference>
<proteinExistence type="predicted"/>
<evidence type="ECO:0000313" key="3">
    <source>
        <dbReference type="Proteomes" id="UP001162131"/>
    </source>
</evidence>
<dbReference type="PROSITE" id="PS50011">
    <property type="entry name" value="PROTEIN_KINASE_DOM"/>
    <property type="match status" value="1"/>
</dbReference>
<comment type="caution">
    <text evidence="2">The sequence shown here is derived from an EMBL/GenBank/DDBJ whole genome shotgun (WGS) entry which is preliminary data.</text>
</comment>
<evidence type="ECO:0000259" key="1">
    <source>
        <dbReference type="PROSITE" id="PS50011"/>
    </source>
</evidence>
<dbReference type="InterPro" id="IPR008271">
    <property type="entry name" value="Ser/Thr_kinase_AS"/>
</dbReference>
<dbReference type="GO" id="GO:0004672">
    <property type="term" value="F:protein kinase activity"/>
    <property type="evidence" value="ECO:0007669"/>
    <property type="project" value="InterPro"/>
</dbReference>
<dbReference type="Gene3D" id="1.10.510.10">
    <property type="entry name" value="Transferase(Phosphotransferase) domain 1"/>
    <property type="match status" value="1"/>
</dbReference>
<dbReference type="PANTHER" id="PTHR44167:SF24">
    <property type="entry name" value="SERINE_THREONINE-PROTEIN KINASE CHK2"/>
    <property type="match status" value="1"/>
</dbReference>
<keyword evidence="3" id="KW-1185">Reference proteome</keyword>
<dbReference type="InterPro" id="IPR011009">
    <property type="entry name" value="Kinase-like_dom_sf"/>
</dbReference>
<reference evidence="2" key="1">
    <citation type="submission" date="2021-09" db="EMBL/GenBank/DDBJ databases">
        <authorList>
            <consortium name="AG Swart"/>
            <person name="Singh M."/>
            <person name="Singh A."/>
            <person name="Seah K."/>
            <person name="Emmerich C."/>
        </authorList>
    </citation>
    <scope>NUCLEOTIDE SEQUENCE</scope>
    <source>
        <strain evidence="2">ATCC30299</strain>
    </source>
</reference>
<accession>A0AAU9JI64</accession>